<dbReference type="Proteomes" id="UP000276128">
    <property type="component" value="Unassembled WGS sequence"/>
</dbReference>
<keyword evidence="3" id="KW-1185">Reference proteome</keyword>
<comment type="caution">
    <text evidence="2">The sequence shown here is derived from an EMBL/GenBank/DDBJ whole genome shotgun (WGS) entry which is preliminary data.</text>
</comment>
<evidence type="ECO:0000313" key="2">
    <source>
        <dbReference type="EMBL" id="RTE10829.1"/>
    </source>
</evidence>
<dbReference type="PANTHER" id="PTHR43649:SF12">
    <property type="entry name" value="DIACETYLCHITOBIOSE BINDING PROTEIN DASA"/>
    <property type="match status" value="1"/>
</dbReference>
<dbReference type="RefSeq" id="WP_126140292.1">
    <property type="nucleotide sequence ID" value="NZ_RXHU01000015.1"/>
</dbReference>
<evidence type="ECO:0000313" key="3">
    <source>
        <dbReference type="Proteomes" id="UP000276128"/>
    </source>
</evidence>
<reference evidence="2 3" key="1">
    <citation type="submission" date="2018-12" db="EMBL/GenBank/DDBJ databases">
        <title>Bacillus ochoae sp. nov., Paenibacillus whitsoniae sp. nov., Paenibacillus spiritus sp. nov. Isolated from the Mars Exploration Rover during spacecraft assembly.</title>
        <authorList>
            <person name="Seuylemezian A."/>
            <person name="Vaishampayan P."/>
        </authorList>
    </citation>
    <scope>NUCLEOTIDE SEQUENCE [LARGE SCALE GENOMIC DNA]</scope>
    <source>
        <strain evidence="2 3">MER 54</strain>
    </source>
</reference>
<dbReference type="Gene3D" id="3.40.190.10">
    <property type="entry name" value="Periplasmic binding protein-like II"/>
    <property type="match status" value="1"/>
</dbReference>
<dbReference type="PANTHER" id="PTHR43649">
    <property type="entry name" value="ARABINOSE-BINDING PROTEIN-RELATED"/>
    <property type="match status" value="1"/>
</dbReference>
<dbReference type="Pfam" id="PF01547">
    <property type="entry name" value="SBP_bac_1"/>
    <property type="match status" value="1"/>
</dbReference>
<feature type="chain" id="PRO_5039077945" evidence="1">
    <location>
        <begin position="29"/>
        <end position="463"/>
    </location>
</feature>
<dbReference type="InterPro" id="IPR006059">
    <property type="entry name" value="SBP"/>
</dbReference>
<protein>
    <submittedName>
        <fullName evidence="2">Extracellular solute-binding protein</fullName>
    </submittedName>
</protein>
<accession>A0A3S0IDY0</accession>
<keyword evidence="1" id="KW-0732">Signal</keyword>
<proteinExistence type="predicted"/>
<name>A0A3S0IDY0_9BACL</name>
<sequence>MQGFKKSWALLSLSSLVGLSLLSGCGSATKTTSTKEAAATAAAVSSSAPKKAEPVTLSMFITSAGQKDWEDGSPNDKLKKKWEAKSGNKLELNILPGTLDEAMKKIDIAMLSGDKTDIINLSNPIDQNKYASKDFLYPMKDLAKQANYDIDKIYGDSLTKYNNGEVYYIPYNLSMWAVFYNKKLFDEAGVPYPTGNWTWSQYIETAKKLTKPDKGIQGSYMLTFDNYLYLQARQKNVPGYKADGTSNYDDPAFKDALKWYNDLSAVHKIQPSWIEFKTKKLSNLGFLEGKYAMQFIGTWYLGSLNNFDKYPRDWKWGVVQPPTPDDGKGNNNIGVTAALGINKKSAHPKEAFDFLTYFAENSYKERGEFPAQKNLSKDDMNAVLQNIADKSQGSVTADDLRKALLDNGLGFTQEKLLGSAMSEYSNIIMQESELYFAGQKSVDEAVKSIKQREDQAIQAASKQ</sequence>
<dbReference type="InterPro" id="IPR050490">
    <property type="entry name" value="Bact_solute-bd_prot1"/>
</dbReference>
<dbReference type="AlphaFoldDB" id="A0A3S0IDY0"/>
<gene>
    <name evidence="2" type="ORF">EJQ19_06075</name>
</gene>
<dbReference type="PROSITE" id="PS51257">
    <property type="entry name" value="PROKAR_LIPOPROTEIN"/>
    <property type="match status" value="1"/>
</dbReference>
<dbReference type="OrthoDB" id="9782846at2"/>
<evidence type="ECO:0000256" key="1">
    <source>
        <dbReference type="SAM" id="SignalP"/>
    </source>
</evidence>
<dbReference type="EMBL" id="RXHU01000015">
    <property type="protein sequence ID" value="RTE10829.1"/>
    <property type="molecule type" value="Genomic_DNA"/>
</dbReference>
<dbReference type="SUPFAM" id="SSF53850">
    <property type="entry name" value="Periplasmic binding protein-like II"/>
    <property type="match status" value="1"/>
</dbReference>
<feature type="signal peptide" evidence="1">
    <location>
        <begin position="1"/>
        <end position="28"/>
    </location>
</feature>
<organism evidence="2 3">
    <name type="scientific">Paenibacillus whitsoniae</name>
    <dbReference type="NCBI Taxonomy" id="2496558"/>
    <lineage>
        <taxon>Bacteria</taxon>
        <taxon>Bacillati</taxon>
        <taxon>Bacillota</taxon>
        <taxon>Bacilli</taxon>
        <taxon>Bacillales</taxon>
        <taxon>Paenibacillaceae</taxon>
        <taxon>Paenibacillus</taxon>
    </lineage>
</organism>